<sequence length="86" mass="9606">EPDTETTSLMRLWHSQRTSSGRLRGFPSLRLLLYTTISAATLSLIPVAPMRRTNNGQRVYRVLCLSPGSEQMEKPLVLENFTGGSI</sequence>
<organism evidence="2">
    <name type="scientific">Phytophthora nicotianae</name>
    <name type="common">Potato buckeye rot agent</name>
    <name type="synonym">Phytophthora parasitica</name>
    <dbReference type="NCBI Taxonomy" id="4792"/>
    <lineage>
        <taxon>Eukaryota</taxon>
        <taxon>Sar</taxon>
        <taxon>Stramenopiles</taxon>
        <taxon>Oomycota</taxon>
        <taxon>Peronosporomycetes</taxon>
        <taxon>Peronosporales</taxon>
        <taxon>Peronosporaceae</taxon>
        <taxon>Phytophthora</taxon>
    </lineage>
</organism>
<keyword evidence="1" id="KW-1133">Transmembrane helix</keyword>
<evidence type="ECO:0000313" key="2">
    <source>
        <dbReference type="EMBL" id="ETL82990.1"/>
    </source>
</evidence>
<dbReference type="Proteomes" id="UP000054423">
    <property type="component" value="Unassembled WGS sequence"/>
</dbReference>
<dbReference type="AlphaFoldDB" id="W2KF26"/>
<gene>
    <name evidence="2" type="ORF">L917_16974</name>
</gene>
<protein>
    <submittedName>
        <fullName evidence="2">Uncharacterized protein</fullName>
    </submittedName>
</protein>
<name>W2KF26_PHYNI</name>
<dbReference type="EMBL" id="KI682114">
    <property type="protein sequence ID" value="ETL82990.1"/>
    <property type="molecule type" value="Genomic_DNA"/>
</dbReference>
<evidence type="ECO:0000256" key="1">
    <source>
        <dbReference type="SAM" id="Phobius"/>
    </source>
</evidence>
<keyword evidence="1" id="KW-0812">Transmembrane</keyword>
<accession>W2KF26</accession>
<feature type="transmembrane region" description="Helical" evidence="1">
    <location>
        <begin position="31"/>
        <end position="48"/>
    </location>
</feature>
<reference evidence="2" key="1">
    <citation type="submission" date="2013-11" db="EMBL/GenBank/DDBJ databases">
        <title>The Genome Sequence of Phytophthora parasitica CHvinca01.</title>
        <authorList>
            <consortium name="The Broad Institute Genomics Platform"/>
            <person name="Russ C."/>
            <person name="Tyler B."/>
            <person name="Panabieres F."/>
            <person name="Shan W."/>
            <person name="Tripathy S."/>
            <person name="Grunwald N."/>
            <person name="Machado M."/>
            <person name="Johnson C.S."/>
            <person name="Arredondo F."/>
            <person name="Hong C."/>
            <person name="Coffey M."/>
            <person name="Young S.K."/>
            <person name="Zeng Q."/>
            <person name="Gargeya S."/>
            <person name="Fitzgerald M."/>
            <person name="Abouelleil A."/>
            <person name="Alvarado L."/>
            <person name="Chapman S.B."/>
            <person name="Gainer-Dewar J."/>
            <person name="Goldberg J."/>
            <person name="Griggs A."/>
            <person name="Gujja S."/>
            <person name="Hansen M."/>
            <person name="Howarth C."/>
            <person name="Imamovic A."/>
            <person name="Ireland A."/>
            <person name="Larimer J."/>
            <person name="McCowan C."/>
            <person name="Murphy C."/>
            <person name="Pearson M."/>
            <person name="Poon T.W."/>
            <person name="Priest M."/>
            <person name="Roberts A."/>
            <person name="Saif S."/>
            <person name="Shea T."/>
            <person name="Sykes S."/>
            <person name="Wortman J."/>
            <person name="Nusbaum C."/>
            <person name="Birren B."/>
        </authorList>
    </citation>
    <scope>NUCLEOTIDE SEQUENCE [LARGE SCALE GENOMIC DNA]</scope>
    <source>
        <strain evidence="2">CHvinca01</strain>
    </source>
</reference>
<feature type="non-terminal residue" evidence="2">
    <location>
        <position position="1"/>
    </location>
</feature>
<proteinExistence type="predicted"/>
<keyword evidence="1" id="KW-0472">Membrane</keyword>